<evidence type="ECO:0000313" key="1">
    <source>
        <dbReference type="EnsemblPlants" id="PGSC0003DMT400002142"/>
    </source>
</evidence>
<accession>M0ZJP8</accession>
<dbReference type="PaxDb" id="4113-PGSC0003DMT400002142"/>
<dbReference type="Proteomes" id="UP000011115">
    <property type="component" value="Unassembled WGS sequence"/>
</dbReference>
<dbReference type="Gramene" id="PGSC0003DMT400002142">
    <property type="protein sequence ID" value="PGSC0003DMT400002142"/>
    <property type="gene ID" value="PGSC0003DMG402000817"/>
</dbReference>
<dbReference type="AlphaFoldDB" id="M0ZJP8"/>
<organism evidence="1 2">
    <name type="scientific">Solanum tuberosum</name>
    <name type="common">Potato</name>
    <dbReference type="NCBI Taxonomy" id="4113"/>
    <lineage>
        <taxon>Eukaryota</taxon>
        <taxon>Viridiplantae</taxon>
        <taxon>Streptophyta</taxon>
        <taxon>Embryophyta</taxon>
        <taxon>Tracheophyta</taxon>
        <taxon>Spermatophyta</taxon>
        <taxon>Magnoliopsida</taxon>
        <taxon>eudicotyledons</taxon>
        <taxon>Gunneridae</taxon>
        <taxon>Pentapetalae</taxon>
        <taxon>asterids</taxon>
        <taxon>lamiids</taxon>
        <taxon>Solanales</taxon>
        <taxon>Solanaceae</taxon>
        <taxon>Solanoideae</taxon>
        <taxon>Solaneae</taxon>
        <taxon>Solanum</taxon>
    </lineage>
</organism>
<proteinExistence type="predicted"/>
<dbReference type="HOGENOM" id="CLU_2709683_0_0_1"/>
<keyword evidence="2" id="KW-1185">Reference proteome</keyword>
<reference evidence="1" key="2">
    <citation type="submission" date="2015-06" db="UniProtKB">
        <authorList>
            <consortium name="EnsemblPlants"/>
        </authorList>
    </citation>
    <scope>IDENTIFICATION</scope>
    <source>
        <strain evidence="1">DM1-3 516 R44</strain>
    </source>
</reference>
<protein>
    <submittedName>
        <fullName evidence="1">Uncharacterized protein</fullName>
    </submittedName>
</protein>
<reference evidence="2" key="1">
    <citation type="journal article" date="2011" name="Nature">
        <title>Genome sequence and analysis of the tuber crop potato.</title>
        <authorList>
            <consortium name="The Potato Genome Sequencing Consortium"/>
        </authorList>
    </citation>
    <scope>NUCLEOTIDE SEQUENCE [LARGE SCALE GENOMIC DNA]</scope>
    <source>
        <strain evidence="2">cv. DM1-3 516 R44</strain>
    </source>
</reference>
<dbReference type="EnsemblPlants" id="PGSC0003DMT400002142">
    <property type="protein sequence ID" value="PGSC0003DMT400002142"/>
    <property type="gene ID" value="PGSC0003DMG402000817"/>
</dbReference>
<name>M0ZJP8_SOLTU</name>
<dbReference type="InParanoid" id="M0ZJP8"/>
<sequence length="73" mass="8685">MILSRHSFCSQPGPRRFLKSQIKYGLRCRCARPNDCMEDIDCHKYYWNQIKLPISVAFSRSEKLMTQMNVLMI</sequence>
<evidence type="ECO:0000313" key="2">
    <source>
        <dbReference type="Proteomes" id="UP000011115"/>
    </source>
</evidence>